<dbReference type="SUPFAM" id="SSF51306">
    <property type="entry name" value="LexA/Signal peptidase"/>
    <property type="match status" value="1"/>
</dbReference>
<accession>A0A833GYB5</accession>
<comment type="caution">
    <text evidence="5">The sequence shown here is derived from an EMBL/GenBank/DDBJ whole genome shotgun (WGS) entry which is preliminary data.</text>
</comment>
<evidence type="ECO:0000256" key="2">
    <source>
        <dbReference type="ARBA" id="ARBA00019232"/>
    </source>
</evidence>
<dbReference type="Gene3D" id="2.10.109.10">
    <property type="entry name" value="Umud Fragment, subunit A"/>
    <property type="match status" value="1"/>
</dbReference>
<keyword evidence="3" id="KW-1133">Transmembrane helix</keyword>
<dbReference type="InterPro" id="IPR019533">
    <property type="entry name" value="Peptidase_S26"/>
</dbReference>
<comment type="caution">
    <text evidence="3">Lacks conserved residue(s) required for the propagation of feature annotation.</text>
</comment>
<feature type="transmembrane region" description="Helical" evidence="3">
    <location>
        <begin position="59"/>
        <end position="81"/>
    </location>
</feature>
<evidence type="ECO:0000313" key="5">
    <source>
        <dbReference type="EMBL" id="KAB2929896.1"/>
    </source>
</evidence>
<keyword evidence="3" id="KW-0645">Protease</keyword>
<organism evidence="5 6">
    <name type="scientific">Leptonema illini</name>
    <dbReference type="NCBI Taxonomy" id="183"/>
    <lineage>
        <taxon>Bacteria</taxon>
        <taxon>Pseudomonadati</taxon>
        <taxon>Spirochaetota</taxon>
        <taxon>Spirochaetia</taxon>
        <taxon>Leptospirales</taxon>
        <taxon>Leptospiraceae</taxon>
        <taxon>Leptonema</taxon>
    </lineage>
</organism>
<dbReference type="Proteomes" id="UP000460298">
    <property type="component" value="Unassembled WGS sequence"/>
</dbReference>
<dbReference type="InterPro" id="IPR000223">
    <property type="entry name" value="Pept_S26A_signal_pept_1"/>
</dbReference>
<evidence type="ECO:0000256" key="1">
    <source>
        <dbReference type="ARBA" id="ARBA00009370"/>
    </source>
</evidence>
<comment type="catalytic activity">
    <reaction evidence="3">
        <text>Cleavage of hydrophobic, N-terminal signal or leader sequences from secreted and periplasmic proteins.</text>
        <dbReference type="EC" id="3.4.21.89"/>
    </reaction>
</comment>
<feature type="transmembrane region" description="Helical" evidence="3">
    <location>
        <begin position="6"/>
        <end position="22"/>
    </location>
</feature>
<dbReference type="PANTHER" id="PTHR43390:SF1">
    <property type="entry name" value="CHLOROPLAST PROCESSING PEPTIDASE"/>
    <property type="match status" value="1"/>
</dbReference>
<dbReference type="EMBL" id="WBUI01000025">
    <property type="protein sequence ID" value="KAB2929896.1"/>
    <property type="molecule type" value="Genomic_DNA"/>
</dbReference>
<dbReference type="GO" id="GO:0004252">
    <property type="term" value="F:serine-type endopeptidase activity"/>
    <property type="evidence" value="ECO:0007669"/>
    <property type="project" value="InterPro"/>
</dbReference>
<dbReference type="GO" id="GO:0006465">
    <property type="term" value="P:signal peptide processing"/>
    <property type="evidence" value="ECO:0007669"/>
    <property type="project" value="InterPro"/>
</dbReference>
<reference evidence="5 6" key="1">
    <citation type="submission" date="2019-10" db="EMBL/GenBank/DDBJ databases">
        <title>Extracellular Electron Transfer in a Candidatus Methanoperedens spp. Enrichment Culture.</title>
        <authorList>
            <person name="Berger S."/>
            <person name="Rangel Shaw D."/>
            <person name="Berben T."/>
            <person name="In 'T Zandt M."/>
            <person name="Frank J."/>
            <person name="Reimann J."/>
            <person name="Jetten M.S.M."/>
            <person name="Welte C.U."/>
        </authorList>
    </citation>
    <scope>NUCLEOTIDE SEQUENCE [LARGE SCALE GENOMIC DNA]</scope>
    <source>
        <strain evidence="5">SB12</strain>
    </source>
</reference>
<sequence length="344" mass="39296">MKRKIIAAALNLLLFPFGYYYLKQPRRFFLMAFASLFLPSLVRAILFLSHLLLGGTGAAAVFFLTVFALYAFVMLDTMIVAGRPASDNRFFRLPHALWVVPLLYITMAAGGYPIQSFSEKYVSAHNLPTSSMEPTLLEGDWIYVRRMMNENQKARGKLVVWQRIDKNGREILYIQRIIGMPGDTVVLREKNTENGSVLNVFVNGQSILDEKTAQAVVRRVDVPFTLYQEGSGEKKYWIQEGAEDAGQFVANTFVLGPDQYFLMGDNRDDSKDSRYLGPVSADRITHEYMFHYFSIDWQDYLCFQRKIDSALCQDFQGQASGAGALLVKWKRLKIRWDRIGIVVD</sequence>
<dbReference type="GO" id="GO:0016020">
    <property type="term" value="C:membrane"/>
    <property type="evidence" value="ECO:0007669"/>
    <property type="project" value="UniProtKB-SubCell"/>
</dbReference>
<keyword evidence="3 5" id="KW-0378">Hydrolase</keyword>
<feature type="transmembrane region" description="Helical" evidence="3">
    <location>
        <begin position="93"/>
        <end position="114"/>
    </location>
</feature>
<dbReference type="AlphaFoldDB" id="A0A833GYB5"/>
<keyword evidence="3" id="KW-0472">Membrane</keyword>
<dbReference type="NCBIfam" id="TIGR02227">
    <property type="entry name" value="sigpep_I_bact"/>
    <property type="match status" value="1"/>
</dbReference>
<dbReference type="GO" id="GO:0009003">
    <property type="term" value="F:signal peptidase activity"/>
    <property type="evidence" value="ECO:0007669"/>
    <property type="project" value="UniProtKB-EC"/>
</dbReference>
<dbReference type="PRINTS" id="PR00727">
    <property type="entry name" value="LEADERPTASE"/>
</dbReference>
<comment type="similarity">
    <text evidence="1 3">Belongs to the peptidase S26 family.</text>
</comment>
<evidence type="ECO:0000259" key="4">
    <source>
        <dbReference type="Pfam" id="PF10502"/>
    </source>
</evidence>
<dbReference type="EC" id="3.4.21.89" evidence="3"/>
<proteinExistence type="inferred from homology"/>
<evidence type="ECO:0000256" key="3">
    <source>
        <dbReference type="RuleBase" id="RU362042"/>
    </source>
</evidence>
<name>A0A833GYB5_9LEPT</name>
<feature type="domain" description="Peptidase S26" evidence="4">
    <location>
        <begin position="123"/>
        <end position="291"/>
    </location>
</feature>
<protein>
    <recommendedName>
        <fullName evidence="2 3">Signal peptidase I</fullName>
        <ecNumber evidence="3">3.4.21.89</ecNumber>
    </recommendedName>
</protein>
<dbReference type="CDD" id="cd06530">
    <property type="entry name" value="S26_SPase_I"/>
    <property type="match status" value="1"/>
</dbReference>
<feature type="transmembrane region" description="Helical" evidence="3">
    <location>
        <begin position="29"/>
        <end position="53"/>
    </location>
</feature>
<dbReference type="InterPro" id="IPR036286">
    <property type="entry name" value="LexA/Signal_pep-like_sf"/>
</dbReference>
<keyword evidence="3" id="KW-0812">Transmembrane</keyword>
<comment type="subcellular location">
    <subcellularLocation>
        <location evidence="3">Membrane</location>
        <topology evidence="3">Single-pass type II membrane protein</topology>
    </subcellularLocation>
</comment>
<evidence type="ECO:0000313" key="6">
    <source>
        <dbReference type="Proteomes" id="UP000460298"/>
    </source>
</evidence>
<gene>
    <name evidence="5" type="primary">lepB</name>
    <name evidence="5" type="ORF">F9K24_18530</name>
</gene>
<dbReference type="Pfam" id="PF10502">
    <property type="entry name" value="Peptidase_S26"/>
    <property type="match status" value="1"/>
</dbReference>
<dbReference type="PANTHER" id="PTHR43390">
    <property type="entry name" value="SIGNAL PEPTIDASE I"/>
    <property type="match status" value="1"/>
</dbReference>